<comment type="similarity">
    <text evidence="1">Belongs to the FLX family.</text>
</comment>
<dbReference type="InterPro" id="IPR040353">
    <property type="entry name" value="FLX/FLX-like"/>
</dbReference>
<dbReference type="GO" id="GO:0009908">
    <property type="term" value="P:flower development"/>
    <property type="evidence" value="ECO:0007669"/>
    <property type="project" value="UniProtKB-KW"/>
</dbReference>
<keyword evidence="7" id="KW-1185">Reference proteome</keyword>
<dbReference type="PANTHER" id="PTHR33405">
    <property type="entry name" value="PROTEIN FLX-LIKE 2"/>
    <property type="match status" value="1"/>
</dbReference>
<dbReference type="GO" id="GO:0030154">
    <property type="term" value="P:cell differentiation"/>
    <property type="evidence" value="ECO:0007669"/>
    <property type="project" value="UniProtKB-KW"/>
</dbReference>
<evidence type="ECO:0000256" key="4">
    <source>
        <dbReference type="ARBA" id="ARBA00023054"/>
    </source>
</evidence>
<accession>A0AAD2A705</accession>
<keyword evidence="5" id="KW-0287">Flowering</keyword>
<keyword evidence="4" id="KW-0175">Coiled coil</keyword>
<dbReference type="EMBL" id="OU503052">
    <property type="protein sequence ID" value="CAI9780000.1"/>
    <property type="molecule type" value="Genomic_DNA"/>
</dbReference>
<dbReference type="PANTHER" id="PTHR33405:SF20">
    <property type="entry name" value="PROTEIN FLX-LIKE 3"/>
    <property type="match status" value="1"/>
</dbReference>
<evidence type="ECO:0000256" key="1">
    <source>
        <dbReference type="ARBA" id="ARBA00005405"/>
    </source>
</evidence>
<evidence type="ECO:0000256" key="2">
    <source>
        <dbReference type="ARBA" id="ARBA00022473"/>
    </source>
</evidence>
<gene>
    <name evidence="6" type="ORF">FPE_LOCUS27430</name>
</gene>
<keyword evidence="2" id="KW-0217">Developmental protein</keyword>
<protein>
    <submittedName>
        <fullName evidence="6">Uncharacterized protein</fullName>
    </submittedName>
</protein>
<name>A0AAD2A705_9LAMI</name>
<evidence type="ECO:0000313" key="6">
    <source>
        <dbReference type="EMBL" id="CAI9780000.1"/>
    </source>
</evidence>
<keyword evidence="3" id="KW-0221">Differentiation</keyword>
<evidence type="ECO:0000256" key="3">
    <source>
        <dbReference type="ARBA" id="ARBA00022782"/>
    </source>
</evidence>
<reference evidence="6" key="1">
    <citation type="submission" date="2023-05" db="EMBL/GenBank/DDBJ databases">
        <authorList>
            <person name="Huff M."/>
        </authorList>
    </citation>
    <scope>NUCLEOTIDE SEQUENCE</scope>
</reference>
<dbReference type="Proteomes" id="UP000834106">
    <property type="component" value="Chromosome 17"/>
</dbReference>
<proteinExistence type="inferred from homology"/>
<dbReference type="AlphaFoldDB" id="A0AAD2A705"/>
<sequence length="300" mass="33663">MAGRNHIPREAFDHWRGYQPEWPVARGPLPRSHPHPALLEEELEMRHVELCQLLGDNRRLVEDRIALERELGSANEEIPHMNLAIANIHGQQEVQSRELIGHCMKLEAGLRATEPLKKEVVQLRAEIQRLNSLRQDSSGQVQTLKQDLAKFQADNHQIPLLRAEISGLGQELLQARSPIDYEKNAHFELMEQRQSIEKNLVSMAHDLEKLRSERAHSDGRAWGAGGTYGMKFSSSDTSFPTPYGDGYGILPGAADKGILYGSGAHSWSCLLLHNSGKGLEHVFHEFVGTISCFLQDPPGR</sequence>
<evidence type="ECO:0000256" key="5">
    <source>
        <dbReference type="ARBA" id="ARBA00023089"/>
    </source>
</evidence>
<evidence type="ECO:0000313" key="7">
    <source>
        <dbReference type="Proteomes" id="UP000834106"/>
    </source>
</evidence>
<organism evidence="6 7">
    <name type="scientific">Fraxinus pennsylvanica</name>
    <dbReference type="NCBI Taxonomy" id="56036"/>
    <lineage>
        <taxon>Eukaryota</taxon>
        <taxon>Viridiplantae</taxon>
        <taxon>Streptophyta</taxon>
        <taxon>Embryophyta</taxon>
        <taxon>Tracheophyta</taxon>
        <taxon>Spermatophyta</taxon>
        <taxon>Magnoliopsida</taxon>
        <taxon>eudicotyledons</taxon>
        <taxon>Gunneridae</taxon>
        <taxon>Pentapetalae</taxon>
        <taxon>asterids</taxon>
        <taxon>lamiids</taxon>
        <taxon>Lamiales</taxon>
        <taxon>Oleaceae</taxon>
        <taxon>Oleeae</taxon>
        <taxon>Fraxinus</taxon>
    </lineage>
</organism>